<keyword evidence="1" id="KW-0808">Transferase</keyword>
<name>A0A2I1IMY8_9ACTO</name>
<comment type="caution">
    <text evidence="3">The sequence shown here is derived from an EMBL/GenBank/DDBJ whole genome shotgun (WGS) entry which is preliminary data.</text>
</comment>
<evidence type="ECO:0000313" key="4">
    <source>
        <dbReference type="Proteomes" id="UP000235122"/>
    </source>
</evidence>
<evidence type="ECO:0000313" key="3">
    <source>
        <dbReference type="EMBL" id="PKY72474.1"/>
    </source>
</evidence>
<dbReference type="AlphaFoldDB" id="A0A2I1IMY8"/>
<dbReference type="Proteomes" id="UP000235122">
    <property type="component" value="Unassembled WGS sequence"/>
</dbReference>
<dbReference type="EMBL" id="PKKO01000003">
    <property type="protein sequence ID" value="PKY72474.1"/>
    <property type="molecule type" value="Genomic_DNA"/>
</dbReference>
<dbReference type="InterPro" id="IPR029044">
    <property type="entry name" value="Nucleotide-diphossugar_trans"/>
</dbReference>
<dbReference type="Pfam" id="PF12804">
    <property type="entry name" value="NTP_transf_3"/>
    <property type="match status" value="1"/>
</dbReference>
<evidence type="ECO:0000256" key="1">
    <source>
        <dbReference type="ARBA" id="ARBA00022679"/>
    </source>
</evidence>
<sequence length="203" mass="20745">MESVVAVPLRLVIILAGGTARRLGGVSKPDLQVGGMSLLQRQLGQVKDVCPLAQVVVVAPPTVVVPKGVTRVLEDPPFGGPVAGFAAGLSAAPGSAEGLVGLATCDAPLAPANYGRLVAALGPDLDGAVPTTGEGEDAFAQYALGVYRRESLAKLLGGPTRNVSVKGTFSPAKLAFVPDREGLCTDVDTWEDVETLEGLLNLH</sequence>
<reference evidence="3 4" key="1">
    <citation type="submission" date="2017-12" db="EMBL/GenBank/DDBJ databases">
        <title>Phylogenetic diversity of female urinary microbiome.</title>
        <authorList>
            <person name="Thomas-White K."/>
            <person name="Wolfe A.J."/>
        </authorList>
    </citation>
    <scope>NUCLEOTIDE SEQUENCE [LARGE SCALE GENOMIC DNA]</scope>
    <source>
        <strain evidence="3 4">UMB0402</strain>
    </source>
</reference>
<proteinExistence type="predicted"/>
<keyword evidence="4" id="KW-1185">Reference proteome</keyword>
<feature type="domain" description="MobA-like NTP transferase" evidence="2">
    <location>
        <begin position="12"/>
        <end position="154"/>
    </location>
</feature>
<protein>
    <submittedName>
        <fullName evidence="3">Molybdopterin-guanine dinucleotide biosynthesis protein MobA</fullName>
    </submittedName>
</protein>
<dbReference type="GO" id="GO:0016779">
    <property type="term" value="F:nucleotidyltransferase activity"/>
    <property type="evidence" value="ECO:0007669"/>
    <property type="project" value="TreeGrafter"/>
</dbReference>
<dbReference type="PANTHER" id="PTHR19136:SF81">
    <property type="entry name" value="MOLYBDENUM COFACTOR GUANYLYLTRANSFERASE"/>
    <property type="match status" value="1"/>
</dbReference>
<evidence type="ECO:0000259" key="2">
    <source>
        <dbReference type="Pfam" id="PF12804"/>
    </source>
</evidence>
<accession>A0A2I1IMY8</accession>
<dbReference type="STRING" id="33007.HMPREF3198_01179"/>
<organism evidence="3 4">
    <name type="scientific">Winkia neuii</name>
    <dbReference type="NCBI Taxonomy" id="33007"/>
    <lineage>
        <taxon>Bacteria</taxon>
        <taxon>Bacillati</taxon>
        <taxon>Actinomycetota</taxon>
        <taxon>Actinomycetes</taxon>
        <taxon>Actinomycetales</taxon>
        <taxon>Actinomycetaceae</taxon>
        <taxon>Winkia</taxon>
    </lineage>
</organism>
<dbReference type="SUPFAM" id="SSF53448">
    <property type="entry name" value="Nucleotide-diphospho-sugar transferases"/>
    <property type="match status" value="1"/>
</dbReference>
<dbReference type="Gene3D" id="3.90.550.10">
    <property type="entry name" value="Spore Coat Polysaccharide Biosynthesis Protein SpsA, Chain A"/>
    <property type="match status" value="1"/>
</dbReference>
<dbReference type="InterPro" id="IPR025877">
    <property type="entry name" value="MobA-like_NTP_Trfase"/>
</dbReference>
<gene>
    <name evidence="3" type="ORF">CYJ19_06435</name>
</gene>
<dbReference type="PANTHER" id="PTHR19136">
    <property type="entry name" value="MOLYBDENUM COFACTOR GUANYLYLTRANSFERASE"/>
    <property type="match status" value="1"/>
</dbReference>